<dbReference type="SUPFAM" id="SSF53335">
    <property type="entry name" value="S-adenosyl-L-methionine-dependent methyltransferases"/>
    <property type="match status" value="1"/>
</dbReference>
<dbReference type="EMBL" id="OZ034827">
    <property type="protein sequence ID" value="CAL1682587.1"/>
    <property type="molecule type" value="Genomic_DNA"/>
</dbReference>
<organism evidence="1 2">
    <name type="scientific">Lasius platythorax</name>
    <dbReference type="NCBI Taxonomy" id="488582"/>
    <lineage>
        <taxon>Eukaryota</taxon>
        <taxon>Metazoa</taxon>
        <taxon>Ecdysozoa</taxon>
        <taxon>Arthropoda</taxon>
        <taxon>Hexapoda</taxon>
        <taxon>Insecta</taxon>
        <taxon>Pterygota</taxon>
        <taxon>Neoptera</taxon>
        <taxon>Endopterygota</taxon>
        <taxon>Hymenoptera</taxon>
        <taxon>Apocrita</taxon>
        <taxon>Aculeata</taxon>
        <taxon>Formicoidea</taxon>
        <taxon>Formicidae</taxon>
        <taxon>Formicinae</taxon>
        <taxon>Lasius</taxon>
        <taxon>Lasius</taxon>
    </lineage>
</organism>
<dbReference type="Gene3D" id="3.40.50.150">
    <property type="entry name" value="Vaccinia Virus protein VP39"/>
    <property type="match status" value="1"/>
</dbReference>
<evidence type="ECO:0000313" key="2">
    <source>
        <dbReference type="Proteomes" id="UP001497644"/>
    </source>
</evidence>
<keyword evidence="2" id="KW-1185">Reference proteome</keyword>
<dbReference type="AlphaFoldDB" id="A0AAV2NQJ5"/>
<proteinExistence type="predicted"/>
<reference evidence="1" key="1">
    <citation type="submission" date="2024-04" db="EMBL/GenBank/DDBJ databases">
        <authorList>
            <consortium name="Molecular Ecology Group"/>
        </authorList>
    </citation>
    <scope>NUCLEOTIDE SEQUENCE</scope>
</reference>
<evidence type="ECO:0000313" key="1">
    <source>
        <dbReference type="EMBL" id="CAL1682587.1"/>
    </source>
</evidence>
<accession>A0AAV2NQJ5</accession>
<name>A0AAV2NQJ5_9HYME</name>
<gene>
    <name evidence="1" type="ORF">LPLAT_LOCUS8488</name>
</gene>
<sequence length="206" mass="24190">MEFNPAQTLKEVNISWNTSSWDLVEEHLMLPGKCMEINCAFGNTTRQEFQNVFDMLKSKGCFHMAFVVTHDALRLYNNMEIHPVYDKYFKKYSSPFHYAINPEEDVKQLLRNVGFTIKYCRTKSDMMCKTDYLLPYILFGLPFIEELPLDQARDVKEKLTTKFNKLEEMFINTTSQFLKRILKGFAILKGFTKESNEIEISSLCLI</sequence>
<dbReference type="InterPro" id="IPR029063">
    <property type="entry name" value="SAM-dependent_MTases_sf"/>
</dbReference>
<protein>
    <submittedName>
        <fullName evidence="1">Uncharacterized protein</fullName>
    </submittedName>
</protein>
<dbReference type="Proteomes" id="UP001497644">
    <property type="component" value="Chromosome 4"/>
</dbReference>